<keyword evidence="5" id="KW-0732">Signal</keyword>
<comment type="cofactor">
    <cofactor evidence="3">
        <name>FAD</name>
        <dbReference type="ChEBI" id="CHEBI:57692"/>
    </cofactor>
</comment>
<feature type="active site" description="Proton donor" evidence="2">
    <location>
        <position position="554"/>
    </location>
</feature>
<keyword evidence="3 4" id="KW-0274">FAD</keyword>
<dbReference type="InterPro" id="IPR036188">
    <property type="entry name" value="FAD/NAD-bd_sf"/>
</dbReference>
<dbReference type="Pfam" id="PF05199">
    <property type="entry name" value="GMC_oxred_C"/>
    <property type="match status" value="1"/>
</dbReference>
<comment type="similarity">
    <text evidence="1 4">Belongs to the GMC oxidoreductase family.</text>
</comment>
<feature type="domain" description="Glucose-methanol-choline oxidoreductase N-terminal" evidence="6">
    <location>
        <begin position="132"/>
        <end position="155"/>
    </location>
</feature>
<comment type="caution">
    <text evidence="8">The sequence shown here is derived from an EMBL/GenBank/DDBJ whole genome shotgun (WGS) entry which is preliminary data.</text>
</comment>
<evidence type="ECO:0000259" key="7">
    <source>
        <dbReference type="PROSITE" id="PS00624"/>
    </source>
</evidence>
<sequence length="628" mass="72180">MWTCVKLFIVFIILTQKVQKSIGFFPQFAPFVEKLIKNKADYIVERRAYLREYDFIIVGSGPAGCVVANRLTENPNFNVLLIEAGTVETLVEQVPLFAPYEFLTRYNWGYLAERQPYSCLGLKDQQCGFPRGKALGGTSVINGMLYTRGFKEDFDEWVRLGNYNWDYYETVLPAFKKSEKARLKFYHKPEYHNTSGLLGVSHNPHQTPITKIFMDANKLMGLDEIDYNSDDNIGVAHLQANTLKGRRHSAYKAFIEPFLHRRNLHIMLNTRVTKVLIDRVTRVAYGVELLRKKRRQKFIARREVILSAGTFHSPQLLMLSGIGPREDLEKIGVEVIHDSPVGKEMYDHISFPGLMFTTNLTNPSAPMLEIKNLVKMMGNFLHGKGYATVPNGVESLAFIQTPTFNAPNERLPNIELILLTLVPHSDNGHAVRNSERMSDWLYDSVYRPLEGETTYSFLIVISLLHPKSVGYMKLRDRNIFSPPKFYSNFFKEPEDVESILEAIKYTFYLINTEPFKNINARLHNIPIPTCKHLNFGSDDYWRCAIRTWCVSLHHQTATCKMGSTRDAVVNSELKVYGVKKLRVIDTSIIPNSPSSHTNAASFMIGEVGADLIKKDWQRQRQTWYNYYH</sequence>
<evidence type="ECO:0000256" key="2">
    <source>
        <dbReference type="PIRSR" id="PIRSR000137-1"/>
    </source>
</evidence>
<dbReference type="SUPFAM" id="SSF54373">
    <property type="entry name" value="FAD-linked reductases, C-terminal domain"/>
    <property type="match status" value="1"/>
</dbReference>
<dbReference type="GO" id="GO:0050660">
    <property type="term" value="F:flavin adenine dinucleotide binding"/>
    <property type="evidence" value="ECO:0007669"/>
    <property type="project" value="InterPro"/>
</dbReference>
<dbReference type="InterPro" id="IPR007867">
    <property type="entry name" value="GMC_OxRtase_C"/>
</dbReference>
<evidence type="ECO:0000256" key="5">
    <source>
        <dbReference type="SAM" id="SignalP"/>
    </source>
</evidence>
<evidence type="ECO:0000313" key="8">
    <source>
        <dbReference type="EMBL" id="KAG5671653.1"/>
    </source>
</evidence>
<dbReference type="PANTHER" id="PTHR11552:SF208">
    <property type="entry name" value="RE36204P-RELATED"/>
    <property type="match status" value="1"/>
</dbReference>
<gene>
    <name evidence="8" type="ORF">PVAND_001843</name>
</gene>
<evidence type="ECO:0000256" key="3">
    <source>
        <dbReference type="PIRSR" id="PIRSR000137-2"/>
    </source>
</evidence>
<feature type="domain" description="Glucose-methanol-choline oxidoreductase N-terminal" evidence="7">
    <location>
        <begin position="309"/>
        <end position="323"/>
    </location>
</feature>
<dbReference type="OrthoDB" id="269227at2759"/>
<dbReference type="Proteomes" id="UP001107558">
    <property type="component" value="Chromosome 3"/>
</dbReference>
<keyword evidence="9" id="KW-1185">Reference proteome</keyword>
<dbReference type="Gene3D" id="3.30.560.10">
    <property type="entry name" value="Glucose Oxidase, domain 3"/>
    <property type="match status" value="1"/>
</dbReference>
<evidence type="ECO:0000259" key="6">
    <source>
        <dbReference type="PROSITE" id="PS00623"/>
    </source>
</evidence>
<dbReference type="GO" id="GO:0016614">
    <property type="term" value="F:oxidoreductase activity, acting on CH-OH group of donors"/>
    <property type="evidence" value="ECO:0007669"/>
    <property type="project" value="InterPro"/>
</dbReference>
<dbReference type="AlphaFoldDB" id="A0A9J6BPM2"/>
<dbReference type="PIRSF" id="PIRSF000137">
    <property type="entry name" value="Alcohol_oxidase"/>
    <property type="match status" value="1"/>
</dbReference>
<accession>A0A9J6BPM2</accession>
<dbReference type="Gene3D" id="3.50.50.60">
    <property type="entry name" value="FAD/NAD(P)-binding domain"/>
    <property type="match status" value="1"/>
</dbReference>
<feature type="signal peptide" evidence="5">
    <location>
        <begin position="1"/>
        <end position="23"/>
    </location>
</feature>
<dbReference type="InterPro" id="IPR012132">
    <property type="entry name" value="GMC_OxRdtase"/>
</dbReference>
<dbReference type="Pfam" id="PF00732">
    <property type="entry name" value="GMC_oxred_N"/>
    <property type="match status" value="1"/>
</dbReference>
<dbReference type="PROSITE" id="PS00624">
    <property type="entry name" value="GMC_OXRED_2"/>
    <property type="match status" value="1"/>
</dbReference>
<feature type="binding site" evidence="3">
    <location>
        <position position="138"/>
    </location>
    <ligand>
        <name>FAD</name>
        <dbReference type="ChEBI" id="CHEBI:57692"/>
    </ligand>
</feature>
<reference evidence="8" key="1">
    <citation type="submission" date="2021-03" db="EMBL/GenBank/DDBJ databases">
        <title>Chromosome level genome of the anhydrobiotic midge Polypedilum vanderplanki.</title>
        <authorList>
            <person name="Yoshida Y."/>
            <person name="Kikawada T."/>
            <person name="Gusev O."/>
        </authorList>
    </citation>
    <scope>NUCLEOTIDE SEQUENCE</scope>
    <source>
        <strain evidence="8">NIAS01</strain>
        <tissue evidence="8">Whole body or cell culture</tissue>
    </source>
</reference>
<name>A0A9J6BPM2_POLVA</name>
<dbReference type="EMBL" id="JADBJN010000003">
    <property type="protein sequence ID" value="KAG5671653.1"/>
    <property type="molecule type" value="Genomic_DNA"/>
</dbReference>
<feature type="active site" description="Proton acceptor" evidence="2">
    <location>
        <position position="596"/>
    </location>
</feature>
<protein>
    <recommendedName>
        <fullName evidence="6 7">Glucose-methanol-choline oxidoreductase N-terminal domain-containing protein</fullName>
    </recommendedName>
</protein>
<organism evidence="8 9">
    <name type="scientific">Polypedilum vanderplanki</name>
    <name type="common">Sleeping chironomid midge</name>
    <dbReference type="NCBI Taxonomy" id="319348"/>
    <lineage>
        <taxon>Eukaryota</taxon>
        <taxon>Metazoa</taxon>
        <taxon>Ecdysozoa</taxon>
        <taxon>Arthropoda</taxon>
        <taxon>Hexapoda</taxon>
        <taxon>Insecta</taxon>
        <taxon>Pterygota</taxon>
        <taxon>Neoptera</taxon>
        <taxon>Endopterygota</taxon>
        <taxon>Diptera</taxon>
        <taxon>Nematocera</taxon>
        <taxon>Chironomoidea</taxon>
        <taxon>Chironomidae</taxon>
        <taxon>Chironominae</taxon>
        <taxon>Polypedilum</taxon>
        <taxon>Polypedilum</taxon>
    </lineage>
</organism>
<dbReference type="PROSITE" id="PS00623">
    <property type="entry name" value="GMC_OXRED_1"/>
    <property type="match status" value="1"/>
</dbReference>
<feature type="chain" id="PRO_5039951669" description="Glucose-methanol-choline oxidoreductase N-terminal domain-containing protein" evidence="5">
    <location>
        <begin position="24"/>
        <end position="628"/>
    </location>
</feature>
<keyword evidence="4" id="KW-0285">Flavoprotein</keyword>
<dbReference type="SUPFAM" id="SSF51905">
    <property type="entry name" value="FAD/NAD(P)-binding domain"/>
    <property type="match status" value="1"/>
</dbReference>
<proteinExistence type="inferred from homology"/>
<evidence type="ECO:0000256" key="4">
    <source>
        <dbReference type="RuleBase" id="RU003968"/>
    </source>
</evidence>
<dbReference type="PANTHER" id="PTHR11552">
    <property type="entry name" value="GLUCOSE-METHANOL-CHOLINE GMC OXIDOREDUCTASE"/>
    <property type="match status" value="1"/>
</dbReference>
<evidence type="ECO:0000256" key="1">
    <source>
        <dbReference type="ARBA" id="ARBA00010790"/>
    </source>
</evidence>
<dbReference type="InterPro" id="IPR000172">
    <property type="entry name" value="GMC_OxRdtase_N"/>
</dbReference>
<feature type="binding site" evidence="3">
    <location>
        <position position="272"/>
    </location>
    <ligand>
        <name>FAD</name>
        <dbReference type="ChEBI" id="CHEBI:57692"/>
    </ligand>
</feature>
<evidence type="ECO:0000313" key="9">
    <source>
        <dbReference type="Proteomes" id="UP001107558"/>
    </source>
</evidence>